<dbReference type="RefSeq" id="WP_188620435.1">
    <property type="nucleotide sequence ID" value="NZ_BMJE01000003.1"/>
</dbReference>
<evidence type="ECO:0000256" key="1">
    <source>
        <dbReference type="ARBA" id="ARBA00022722"/>
    </source>
</evidence>
<dbReference type="Gene3D" id="2.40.50.90">
    <property type="match status" value="1"/>
</dbReference>
<evidence type="ECO:0000256" key="4">
    <source>
        <dbReference type="SAM" id="Phobius"/>
    </source>
</evidence>
<keyword evidence="4" id="KW-0472">Membrane</keyword>
<dbReference type="PANTHER" id="PTHR12302:SF3">
    <property type="entry name" value="SERINE_THREONINE-PROTEIN KINASE 31"/>
    <property type="match status" value="1"/>
</dbReference>
<evidence type="ECO:0000256" key="2">
    <source>
        <dbReference type="ARBA" id="ARBA00022759"/>
    </source>
</evidence>
<keyword evidence="2" id="KW-0255">Endonuclease</keyword>
<dbReference type="PANTHER" id="PTHR12302">
    <property type="entry name" value="EBNA2 BINDING PROTEIN P100"/>
    <property type="match status" value="1"/>
</dbReference>
<dbReference type="InterPro" id="IPR016071">
    <property type="entry name" value="Staphylococal_nuclease_OB-fold"/>
</dbReference>
<dbReference type="SUPFAM" id="SSF50199">
    <property type="entry name" value="Staphylococcal nuclease"/>
    <property type="match status" value="1"/>
</dbReference>
<dbReference type="SMART" id="SM00318">
    <property type="entry name" value="SNc"/>
    <property type="match status" value="1"/>
</dbReference>
<evidence type="ECO:0000313" key="7">
    <source>
        <dbReference type="Proteomes" id="UP000615760"/>
    </source>
</evidence>
<keyword evidence="1" id="KW-0540">Nuclease</keyword>
<evidence type="ECO:0000313" key="6">
    <source>
        <dbReference type="EMBL" id="GGB74373.1"/>
    </source>
</evidence>
<keyword evidence="4" id="KW-0812">Transmembrane</keyword>
<gene>
    <name evidence="6" type="ORF">GCM10007424_12860</name>
</gene>
<feature type="transmembrane region" description="Helical" evidence="4">
    <location>
        <begin position="20"/>
        <end position="38"/>
    </location>
</feature>
<organism evidence="6 7">
    <name type="scientific">Flavobacterium suaedae</name>
    <dbReference type="NCBI Taxonomy" id="1767027"/>
    <lineage>
        <taxon>Bacteria</taxon>
        <taxon>Pseudomonadati</taxon>
        <taxon>Bacteroidota</taxon>
        <taxon>Flavobacteriia</taxon>
        <taxon>Flavobacteriales</taxon>
        <taxon>Flavobacteriaceae</taxon>
        <taxon>Flavobacterium</taxon>
    </lineage>
</organism>
<proteinExistence type="predicted"/>
<keyword evidence="4" id="KW-1133">Transmembrane helix</keyword>
<dbReference type="Pfam" id="PF00565">
    <property type="entry name" value="SNase"/>
    <property type="match status" value="1"/>
</dbReference>
<accession>A0ABQ1JTH6</accession>
<dbReference type="Proteomes" id="UP000615760">
    <property type="component" value="Unassembled WGS sequence"/>
</dbReference>
<feature type="domain" description="TNase-like" evidence="5">
    <location>
        <begin position="64"/>
        <end position="186"/>
    </location>
</feature>
<evidence type="ECO:0000256" key="3">
    <source>
        <dbReference type="ARBA" id="ARBA00022801"/>
    </source>
</evidence>
<dbReference type="EMBL" id="BMJE01000003">
    <property type="protein sequence ID" value="GGB74373.1"/>
    <property type="molecule type" value="Genomic_DNA"/>
</dbReference>
<name>A0ABQ1JTH6_9FLAO</name>
<dbReference type="InterPro" id="IPR035437">
    <property type="entry name" value="SNase_OB-fold_sf"/>
</dbReference>
<sequence length="205" mass="23549">MTRKQRRTTTGSKGKKKYSIWGLLIVLLISVLTVVQNFEEGNPRDNRIERSSKKKSKKNYRALKTFTGKVISVKDGDTFEVLYDGEPERVRLAEIDCPEKSQPYGNTAKRYASDLCYGEIVTVKSGGKRDRYGRVVGTVITQDGVNVNEQLIKAGLAWHYKDYSNNKMLGVLEEQAREEQVGLWADKKPTAPWQYRKNKRKKRKN</sequence>
<keyword evidence="3" id="KW-0378">Hydrolase</keyword>
<evidence type="ECO:0000259" key="5">
    <source>
        <dbReference type="PROSITE" id="PS50830"/>
    </source>
</evidence>
<keyword evidence="7" id="KW-1185">Reference proteome</keyword>
<reference evidence="7" key="1">
    <citation type="journal article" date="2019" name="Int. J. Syst. Evol. Microbiol.">
        <title>The Global Catalogue of Microorganisms (GCM) 10K type strain sequencing project: providing services to taxonomists for standard genome sequencing and annotation.</title>
        <authorList>
            <consortium name="The Broad Institute Genomics Platform"/>
            <consortium name="The Broad Institute Genome Sequencing Center for Infectious Disease"/>
            <person name="Wu L."/>
            <person name="Ma J."/>
        </authorList>
    </citation>
    <scope>NUCLEOTIDE SEQUENCE [LARGE SCALE GENOMIC DNA]</scope>
    <source>
        <strain evidence="7">CGMCC 1.15461</strain>
    </source>
</reference>
<protein>
    <recommendedName>
        <fullName evidence="5">TNase-like domain-containing protein</fullName>
    </recommendedName>
</protein>
<dbReference type="PROSITE" id="PS50830">
    <property type="entry name" value="TNASE_3"/>
    <property type="match status" value="1"/>
</dbReference>
<comment type="caution">
    <text evidence="6">The sequence shown here is derived from an EMBL/GenBank/DDBJ whole genome shotgun (WGS) entry which is preliminary data.</text>
</comment>